<keyword evidence="5" id="KW-0274">FAD</keyword>
<evidence type="ECO:0000313" key="9">
    <source>
        <dbReference type="Proteomes" id="UP001189429"/>
    </source>
</evidence>
<comment type="pathway">
    <text evidence="2">One-carbon metabolism; tetrahydrofolate interconversion.</text>
</comment>
<gene>
    <name evidence="8" type="ORF">PCOR1329_LOCUS28848</name>
</gene>
<keyword evidence="6" id="KW-0560">Oxidoreductase</keyword>
<protein>
    <recommendedName>
        <fullName evidence="10">Methylenetetrahydrofolate reductase (NAD(P)H)</fullName>
    </recommendedName>
</protein>
<accession>A0ABN9SDP2</accession>
<dbReference type="Pfam" id="PF02219">
    <property type="entry name" value="MTHFR"/>
    <property type="match status" value="1"/>
</dbReference>
<evidence type="ECO:0008006" key="10">
    <source>
        <dbReference type="Google" id="ProtNLM"/>
    </source>
</evidence>
<comment type="cofactor">
    <cofactor evidence="1">
        <name>FAD</name>
        <dbReference type="ChEBI" id="CHEBI:57692"/>
    </cofactor>
</comment>
<evidence type="ECO:0000256" key="2">
    <source>
        <dbReference type="ARBA" id="ARBA00004777"/>
    </source>
</evidence>
<dbReference type="Gene3D" id="3.20.20.220">
    <property type="match status" value="1"/>
</dbReference>
<name>A0ABN9SDP2_9DINO</name>
<proteinExistence type="inferred from homology"/>
<comment type="similarity">
    <text evidence="3">Belongs to the methylenetetrahydrofolate reductase family.</text>
</comment>
<keyword evidence="9" id="KW-1185">Reference proteome</keyword>
<dbReference type="PANTHER" id="PTHR45754">
    <property type="entry name" value="METHYLENETETRAHYDROFOLATE REDUCTASE"/>
    <property type="match status" value="1"/>
</dbReference>
<feature type="compositionally biased region" description="Acidic residues" evidence="7">
    <location>
        <begin position="315"/>
        <end position="325"/>
    </location>
</feature>
<evidence type="ECO:0000256" key="3">
    <source>
        <dbReference type="ARBA" id="ARBA00006743"/>
    </source>
</evidence>
<dbReference type="Proteomes" id="UP001189429">
    <property type="component" value="Unassembled WGS sequence"/>
</dbReference>
<feature type="region of interest" description="Disordered" evidence="7">
    <location>
        <begin position="245"/>
        <end position="344"/>
    </location>
</feature>
<organism evidence="8 9">
    <name type="scientific">Prorocentrum cordatum</name>
    <dbReference type="NCBI Taxonomy" id="2364126"/>
    <lineage>
        <taxon>Eukaryota</taxon>
        <taxon>Sar</taxon>
        <taxon>Alveolata</taxon>
        <taxon>Dinophyceae</taxon>
        <taxon>Prorocentrales</taxon>
        <taxon>Prorocentraceae</taxon>
        <taxon>Prorocentrum</taxon>
    </lineage>
</organism>
<sequence>MATFADDHKISDLVAKTPAGWFSFEYFPPKTAEGVENLKKRIVRMKGLGPLFTDVSCGRPGPSQCPWQQDFTWGAGGSTSELTLQLTSAAKNEFGTVANMHLTCTNQKVEMAGDALADCKKVGVRNIVALRGDPPRGQEQWTATEGGFNCALDLVKYMREKHGDYFCISVAGYPEGHPDAISVVEGGLASLSPSEKRRARVAPDGVVTVARDADFEKEMAYLKEKCDAGADFIITQMFLDAQVRDGHSGRPSSILAPPCSSPPVLPPPSFPRSSFPPLLARAGPGRGLRRASRQQHRGEAVGVSPRRALSSSGEGEGDEEAEEDGAGPWLRRWARRPCRASGPV</sequence>
<evidence type="ECO:0000256" key="6">
    <source>
        <dbReference type="ARBA" id="ARBA00023002"/>
    </source>
</evidence>
<keyword evidence="4" id="KW-0285">Flavoprotein</keyword>
<evidence type="ECO:0000256" key="7">
    <source>
        <dbReference type="SAM" id="MobiDB-lite"/>
    </source>
</evidence>
<feature type="compositionally biased region" description="Pro residues" evidence="7">
    <location>
        <begin position="259"/>
        <end position="270"/>
    </location>
</feature>
<dbReference type="SUPFAM" id="SSF51730">
    <property type="entry name" value="FAD-linked oxidoreductase"/>
    <property type="match status" value="1"/>
</dbReference>
<dbReference type="CDD" id="cd00537">
    <property type="entry name" value="MTHFR"/>
    <property type="match status" value="1"/>
</dbReference>
<dbReference type="InterPro" id="IPR003171">
    <property type="entry name" value="Mehydrof_redctse-like"/>
</dbReference>
<evidence type="ECO:0000256" key="4">
    <source>
        <dbReference type="ARBA" id="ARBA00022630"/>
    </source>
</evidence>
<feature type="compositionally biased region" description="Low complexity" evidence="7">
    <location>
        <begin position="271"/>
        <end position="283"/>
    </location>
</feature>
<dbReference type="EMBL" id="CAUYUJ010010735">
    <property type="protein sequence ID" value="CAK0830135.1"/>
    <property type="molecule type" value="Genomic_DNA"/>
</dbReference>
<dbReference type="InterPro" id="IPR029041">
    <property type="entry name" value="FAD-linked_oxidoreductase-like"/>
</dbReference>
<evidence type="ECO:0000313" key="8">
    <source>
        <dbReference type="EMBL" id="CAK0830135.1"/>
    </source>
</evidence>
<evidence type="ECO:0000256" key="5">
    <source>
        <dbReference type="ARBA" id="ARBA00022827"/>
    </source>
</evidence>
<reference evidence="8" key="1">
    <citation type="submission" date="2023-10" db="EMBL/GenBank/DDBJ databases">
        <authorList>
            <person name="Chen Y."/>
            <person name="Shah S."/>
            <person name="Dougan E. K."/>
            <person name="Thang M."/>
            <person name="Chan C."/>
        </authorList>
    </citation>
    <scope>NUCLEOTIDE SEQUENCE [LARGE SCALE GENOMIC DNA]</scope>
</reference>
<comment type="caution">
    <text evidence="8">The sequence shown here is derived from an EMBL/GenBank/DDBJ whole genome shotgun (WGS) entry which is preliminary data.</text>
</comment>
<dbReference type="PANTHER" id="PTHR45754:SF3">
    <property type="entry name" value="METHYLENETETRAHYDROFOLATE REDUCTASE (NADPH)"/>
    <property type="match status" value="1"/>
</dbReference>
<evidence type="ECO:0000256" key="1">
    <source>
        <dbReference type="ARBA" id="ARBA00001974"/>
    </source>
</evidence>